<evidence type="ECO:0000313" key="2">
    <source>
        <dbReference type="EMBL" id="XCD04566.1"/>
    </source>
</evidence>
<name>A0AAU8AVX9_9VIRU</name>
<dbReference type="EMBL" id="PP511476">
    <property type="protein sequence ID" value="XCD04566.1"/>
    <property type="molecule type" value="Genomic_DNA"/>
</dbReference>
<proteinExistence type="predicted"/>
<accession>A0AAU8AVX9</accession>
<protein>
    <submittedName>
        <fullName evidence="1">Nonstructural protein</fullName>
    </submittedName>
</protein>
<sequence>MKYCIYSVRDKLSGYMNISLERGDAIATRSFTTLVNTPDTVLFANPGDYDLYKVGEFDSESGIIESCVPSFVCSGSSVFDYSVKEDKK</sequence>
<dbReference type="Pfam" id="PF20577">
    <property type="entry name" value="Phage_ORF5"/>
    <property type="match status" value="1"/>
</dbReference>
<reference evidence="1" key="1">
    <citation type="submission" date="2024-03" db="EMBL/GenBank/DDBJ databases">
        <title>Diverse circular DNA viruses in blood, oral, and fecal samples of captive lemurs.</title>
        <authorList>
            <person name="Paietta E.N."/>
            <person name="Kraberger S."/>
            <person name="Lund M.C."/>
            <person name="Custer J.M."/>
            <person name="Vargas K.M."/>
            <person name="Ehmke E.E."/>
            <person name="Yoder A.D."/>
            <person name="Varsani A."/>
        </authorList>
    </citation>
    <scope>NUCLEOTIDE SEQUENCE</scope>
    <source>
        <strain evidence="1">Duke_18_80</strain>
        <strain evidence="2">Duke_23FS_57</strain>
    </source>
</reference>
<dbReference type="EMBL" id="PP511368">
    <property type="protein sequence ID" value="XCD03519.1"/>
    <property type="molecule type" value="Genomic_DNA"/>
</dbReference>
<evidence type="ECO:0000313" key="1">
    <source>
        <dbReference type="EMBL" id="XCD03519.1"/>
    </source>
</evidence>
<dbReference type="InterPro" id="IPR046781">
    <property type="entry name" value="Phage_ORF5"/>
</dbReference>
<organism evidence="1">
    <name type="scientific">Dulem virus 112</name>
    <dbReference type="NCBI Taxonomy" id="3145589"/>
    <lineage>
        <taxon>Viruses</taxon>
        <taxon>Monodnaviria</taxon>
        <taxon>Sangervirae</taxon>
        <taxon>Phixviricota</taxon>
        <taxon>Malgrandaviricetes</taxon>
        <taxon>Petitvirales</taxon>
        <taxon>Microviridae</taxon>
        <taxon>Microvirus</taxon>
    </lineage>
</organism>